<evidence type="ECO:0000313" key="6">
    <source>
        <dbReference type="EMBL" id="QDU41511.1"/>
    </source>
</evidence>
<dbReference type="PROSITE" id="PS50005">
    <property type="entry name" value="TPR"/>
    <property type="match status" value="1"/>
</dbReference>
<dbReference type="InterPro" id="IPR011990">
    <property type="entry name" value="TPR-like_helical_dom_sf"/>
</dbReference>
<dbReference type="InterPro" id="IPR051012">
    <property type="entry name" value="CellSynth/LPSAsmb/PSIAsmb"/>
</dbReference>
<evidence type="ECO:0000256" key="3">
    <source>
        <dbReference type="PROSITE-ProRule" id="PRU00339"/>
    </source>
</evidence>
<dbReference type="EMBL" id="CP036275">
    <property type="protein sequence ID" value="QDU41511.1"/>
    <property type="molecule type" value="Genomic_DNA"/>
</dbReference>
<dbReference type="RefSeq" id="WP_197443932.1">
    <property type="nucleotide sequence ID" value="NZ_CP036275.1"/>
</dbReference>
<dbReference type="Pfam" id="PF13174">
    <property type="entry name" value="TPR_6"/>
    <property type="match status" value="1"/>
</dbReference>
<dbReference type="PANTHER" id="PTHR45586">
    <property type="entry name" value="TPR REPEAT-CONTAINING PROTEIN PA4667"/>
    <property type="match status" value="1"/>
</dbReference>
<evidence type="ECO:0000256" key="1">
    <source>
        <dbReference type="ARBA" id="ARBA00022737"/>
    </source>
</evidence>
<keyword evidence="2 3" id="KW-0802">TPR repeat</keyword>
<reference evidence="6 7" key="1">
    <citation type="submission" date="2019-02" db="EMBL/GenBank/DDBJ databases">
        <title>Deep-cultivation of Planctomycetes and their phenomic and genomic characterization uncovers novel biology.</title>
        <authorList>
            <person name="Wiegand S."/>
            <person name="Jogler M."/>
            <person name="Boedeker C."/>
            <person name="Pinto D."/>
            <person name="Vollmers J."/>
            <person name="Rivas-Marin E."/>
            <person name="Kohn T."/>
            <person name="Peeters S.H."/>
            <person name="Heuer A."/>
            <person name="Rast P."/>
            <person name="Oberbeckmann S."/>
            <person name="Bunk B."/>
            <person name="Jeske O."/>
            <person name="Meyerdierks A."/>
            <person name="Storesund J.E."/>
            <person name="Kallscheuer N."/>
            <person name="Luecker S."/>
            <person name="Lage O.M."/>
            <person name="Pohl T."/>
            <person name="Merkel B.J."/>
            <person name="Hornburger P."/>
            <person name="Mueller R.-W."/>
            <person name="Bruemmer F."/>
            <person name="Labrenz M."/>
            <person name="Spormann A.M."/>
            <person name="Op den Camp H."/>
            <person name="Overmann J."/>
            <person name="Amann R."/>
            <person name="Jetten M.S.M."/>
            <person name="Mascher T."/>
            <person name="Medema M.H."/>
            <person name="Devos D.P."/>
            <person name="Kaster A.-K."/>
            <person name="Ovreas L."/>
            <person name="Rohde M."/>
            <person name="Galperin M.Y."/>
            <person name="Jogler C."/>
        </authorList>
    </citation>
    <scope>NUCLEOTIDE SEQUENCE [LARGE SCALE GENOMIC DNA]</scope>
    <source>
        <strain evidence="6 7">Mal4</strain>
    </source>
</reference>
<gene>
    <name evidence="6" type="ORF">Mal4_58790</name>
</gene>
<feature type="domain" description="Peptidase MA-like" evidence="5">
    <location>
        <begin position="491"/>
        <end position="609"/>
    </location>
</feature>
<dbReference type="PANTHER" id="PTHR45586:SF1">
    <property type="entry name" value="LIPOPOLYSACCHARIDE ASSEMBLY PROTEIN B"/>
    <property type="match status" value="1"/>
</dbReference>
<evidence type="ECO:0000259" key="5">
    <source>
        <dbReference type="Pfam" id="PF13485"/>
    </source>
</evidence>
<feature type="chain" id="PRO_5022213841" evidence="4">
    <location>
        <begin position="36"/>
        <end position="856"/>
    </location>
</feature>
<evidence type="ECO:0000313" key="7">
    <source>
        <dbReference type="Proteomes" id="UP000320496"/>
    </source>
</evidence>
<protein>
    <submittedName>
        <fullName evidence="6">Tetratricopeptide repeat protein</fullName>
    </submittedName>
</protein>
<dbReference type="KEGG" id="mri:Mal4_58790"/>
<dbReference type="SUPFAM" id="SSF81901">
    <property type="entry name" value="HCP-like"/>
    <property type="match status" value="1"/>
</dbReference>
<sequence precursor="true">MPGTRPQSAGRNAKLRIEVLLGLAVAVLCGTSARAADLDTARELAAVGEYEKCLAETSAAIEDGVYGESWHLIKAEQQLMLGRYDDAVETLEVALQRYSWSVRLRWKLRHAYRFTGESDKADTQVAEIARLVQASPWRYTDAENLIALGELSLDLGSDARQVQDSFFSRARRNNPVHRTPRLALGQLALEKRDYQLAAEIFREAIKTFEDDADFHHGLAAALMSSDAETATEELDAALKINPRHIPSLLLLVDRHIDAERYDEAQELLETVLEINEHQPEALAYQAVLAHLHNEPERERALLEKALSTWPGNPEVEHLAGRKLSRKYRFKEGAAYQRAALEKDPAYLPARKQLASDLLRLGRESEGWELVEKAFESDEYDVAMYNLITLREELERFTTLEDEWFIIRMDPHEAAVYGDRVRELLHDARKELCSRYGLELDGPVTVEIFPKADDFAVRTFEVPGVAGFLGVCFGRVITARSPALPGASPTNWESVLWHEFAHVVTLQLTNNRMPRWLSEGISVYEELQADPRWGQRMTPQYRQMILGGELTPVGELSSAFLSPKTPGHVQFAYYESSLVVEYIINEFGFESLLAILRDLGEGVFINDALERHTVPLEQLEPAFAAFARQRAETFAEGIDWSQPNLSDMLQDDNAGALLRDWADENPKNFPGQMVYADWLLRNEEWEQARTILERLVELYPKQTGGDSAWTKLAALYRRLGLTEEERELLVRYCDVNDADASARLRLIELSAARDEWSLVDRYAREVLAINPLTAQPHRSLALAGEQLDEPATAIRAWETVLQFQPADPADVHYRLASLHRDLDERDSARRHVLQALEVAPRYRDAHTLLLELVRTSR</sequence>
<name>A0A517ZGC9_9PLAN</name>
<dbReference type="AlphaFoldDB" id="A0A517ZGC9"/>
<keyword evidence="7" id="KW-1185">Reference proteome</keyword>
<dbReference type="InterPro" id="IPR019734">
    <property type="entry name" value="TPR_rpt"/>
</dbReference>
<feature type="signal peptide" evidence="4">
    <location>
        <begin position="1"/>
        <end position="35"/>
    </location>
</feature>
<accession>A0A517ZGC9</accession>
<keyword evidence="4" id="KW-0732">Signal</keyword>
<dbReference type="Pfam" id="PF13485">
    <property type="entry name" value="Peptidase_MA_2"/>
    <property type="match status" value="1"/>
</dbReference>
<feature type="repeat" description="TPR" evidence="3">
    <location>
        <begin position="808"/>
        <end position="841"/>
    </location>
</feature>
<keyword evidence="1" id="KW-0677">Repeat</keyword>
<dbReference type="Proteomes" id="UP000320496">
    <property type="component" value="Chromosome"/>
</dbReference>
<proteinExistence type="predicted"/>
<organism evidence="6 7">
    <name type="scientific">Maioricimonas rarisocia</name>
    <dbReference type="NCBI Taxonomy" id="2528026"/>
    <lineage>
        <taxon>Bacteria</taxon>
        <taxon>Pseudomonadati</taxon>
        <taxon>Planctomycetota</taxon>
        <taxon>Planctomycetia</taxon>
        <taxon>Planctomycetales</taxon>
        <taxon>Planctomycetaceae</taxon>
        <taxon>Maioricimonas</taxon>
    </lineage>
</organism>
<dbReference type="Pfam" id="PF14559">
    <property type="entry name" value="TPR_19"/>
    <property type="match status" value="1"/>
</dbReference>
<evidence type="ECO:0000256" key="2">
    <source>
        <dbReference type="ARBA" id="ARBA00022803"/>
    </source>
</evidence>
<dbReference type="SMART" id="SM00028">
    <property type="entry name" value="TPR"/>
    <property type="match status" value="4"/>
</dbReference>
<dbReference type="Gene3D" id="1.25.40.10">
    <property type="entry name" value="Tetratricopeptide repeat domain"/>
    <property type="match status" value="2"/>
</dbReference>
<dbReference type="SUPFAM" id="SSF48452">
    <property type="entry name" value="TPR-like"/>
    <property type="match status" value="2"/>
</dbReference>
<evidence type="ECO:0000256" key="4">
    <source>
        <dbReference type="SAM" id="SignalP"/>
    </source>
</evidence>
<dbReference type="InterPro" id="IPR039568">
    <property type="entry name" value="Peptidase_MA-like_dom"/>
</dbReference>